<accession>A0A1L3ZSC4</accession>
<evidence type="ECO:0000259" key="2">
    <source>
        <dbReference type="PROSITE" id="PS51688"/>
    </source>
</evidence>
<dbReference type="STRING" id="1921510.BSL82_03710"/>
<dbReference type="AlphaFoldDB" id="A0A1L3ZSC4"/>
<reference evidence="4" key="1">
    <citation type="submission" date="2016-11" db="EMBL/GenBank/DDBJ databases">
        <title>Complete Genome Sequence of alachlor-degrading Sphingomonas sp. strain JJ-A5.</title>
        <authorList>
            <person name="Lee H."/>
            <person name="Ka J.-O."/>
        </authorList>
    </citation>
    <scope>NUCLEOTIDE SEQUENCE [LARGE SCALE GENOMIC DNA]</scope>
    <source>
        <strain evidence="4">JJ-A5</strain>
    </source>
</reference>
<organism evidence="3 4">
    <name type="scientific">Tardibacter chloracetimidivorans</name>
    <dbReference type="NCBI Taxonomy" id="1921510"/>
    <lineage>
        <taxon>Bacteria</taxon>
        <taxon>Pseudomonadati</taxon>
        <taxon>Pseudomonadota</taxon>
        <taxon>Alphaproteobacteria</taxon>
        <taxon>Sphingomonadales</taxon>
        <taxon>Sphingomonadaceae</taxon>
        <taxon>Tardibacter</taxon>
    </lineage>
</organism>
<dbReference type="EMBL" id="CP018221">
    <property type="protein sequence ID" value="API58523.1"/>
    <property type="molecule type" value="Genomic_DNA"/>
</dbReference>
<keyword evidence="4" id="KW-1185">Reference proteome</keyword>
<dbReference type="OrthoDB" id="8708771at2"/>
<evidence type="ECO:0000313" key="3">
    <source>
        <dbReference type="EMBL" id="API58523.1"/>
    </source>
</evidence>
<dbReference type="PROSITE" id="PS51688">
    <property type="entry name" value="ICA"/>
    <property type="match status" value="1"/>
</dbReference>
<keyword evidence="1" id="KW-0175">Coiled coil</keyword>
<dbReference type="RefSeq" id="WP_072596090.1">
    <property type="nucleotide sequence ID" value="NZ_CP018221.1"/>
</dbReference>
<proteinExistence type="predicted"/>
<sequence length="523" mass="52617">MGSSFYQDTGIDKDQVKTATEVAAEQVAIATEQASIATTKATDAAASATAAASSESDAETAALAAAASETAAATSESNAAASAATATTKAAEADASAVTAAAEAATATTKAAEADASAGAASSSAAAAATSEANAAASEANASTSETNAASSAAAAASEVADAIAALTKADVGLDQVDNTSDADKPVSTAQAAAIAAKIDKSTFDAADQVLTSSGASTPTKVALTASTVLGRGPSGGIVALPLNIDPVGGHVGIVTTPAPWSGSFKALNLGNGANFIAGSGGTTLVLGVNAYHNGTVWKRPQGATSSTLMLADSGSFYWSFGASGAAGGDVTFADRMRLVQNAFGGGMLDIYGAAGVLAIRLDSSGTITSTGTYSATTANAANMYVHTDGSFNRSTSSLRYKNVLEPIADEWAYKLLDLDGIFYKSKCEADNQDWTYYGFGAEDVAQIDPRWVHWKTQEYAAILANGQEPELVQLPEPVADGVQYERMVVALQHIAKREKARADDAEARLNAIEARLAALEAA</sequence>
<protein>
    <recommendedName>
        <fullName evidence="2">Peptidase S74 domain-containing protein</fullName>
    </recommendedName>
</protein>
<gene>
    <name evidence="3" type="ORF">BSL82_03710</name>
</gene>
<feature type="domain" description="Peptidase S74" evidence="2">
    <location>
        <begin position="397"/>
        <end position="510"/>
    </location>
</feature>
<dbReference type="InterPro" id="IPR030392">
    <property type="entry name" value="S74_ICA"/>
</dbReference>
<evidence type="ECO:0000256" key="1">
    <source>
        <dbReference type="SAM" id="Coils"/>
    </source>
</evidence>
<name>A0A1L3ZSC4_9SPHN</name>
<evidence type="ECO:0000313" key="4">
    <source>
        <dbReference type="Proteomes" id="UP000182063"/>
    </source>
</evidence>
<feature type="coiled-coil region" evidence="1">
    <location>
        <begin position="489"/>
        <end position="523"/>
    </location>
</feature>
<dbReference type="KEGG" id="sphj:BSL82_03710"/>
<dbReference type="Proteomes" id="UP000182063">
    <property type="component" value="Chromosome"/>
</dbReference>